<evidence type="ECO:0000256" key="4">
    <source>
        <dbReference type="ARBA" id="ARBA00022692"/>
    </source>
</evidence>
<evidence type="ECO:0000259" key="9">
    <source>
        <dbReference type="Pfam" id="PF00593"/>
    </source>
</evidence>
<dbReference type="Pfam" id="PF07715">
    <property type="entry name" value="Plug"/>
    <property type="match status" value="1"/>
</dbReference>
<comment type="caution">
    <text evidence="11">The sequence shown here is derived from an EMBL/GenBank/DDBJ whole genome shotgun (WGS) entry which is preliminary data.</text>
</comment>
<dbReference type="RefSeq" id="WP_224197604.1">
    <property type="nucleotide sequence ID" value="NZ_JAIRAU010000059.1"/>
</dbReference>
<evidence type="ECO:0000256" key="6">
    <source>
        <dbReference type="ARBA" id="ARBA00023136"/>
    </source>
</evidence>
<protein>
    <submittedName>
        <fullName evidence="11">TonB-dependent receptor</fullName>
    </submittedName>
</protein>
<accession>A0ABS7U5X1</accession>
<keyword evidence="4" id="KW-0812">Transmembrane</keyword>
<proteinExistence type="inferred from homology"/>
<keyword evidence="12" id="KW-1185">Reference proteome</keyword>
<feature type="domain" description="TonB-dependent receptor-like beta-barrel" evidence="9">
    <location>
        <begin position="405"/>
        <end position="784"/>
    </location>
</feature>
<dbReference type="SUPFAM" id="SSF56935">
    <property type="entry name" value="Porins"/>
    <property type="match status" value="1"/>
</dbReference>
<dbReference type="InterPro" id="IPR000531">
    <property type="entry name" value="Beta-barrel_TonB"/>
</dbReference>
<keyword evidence="11" id="KW-0675">Receptor</keyword>
<evidence type="ECO:0000259" key="10">
    <source>
        <dbReference type="Pfam" id="PF07715"/>
    </source>
</evidence>
<feature type="domain" description="TonB-dependent receptor plug" evidence="10">
    <location>
        <begin position="141"/>
        <end position="240"/>
    </location>
</feature>
<comment type="subcellular location">
    <subcellularLocation>
        <location evidence="1">Cell outer membrane</location>
        <topology evidence="1">Multi-pass membrane protein</topology>
    </subcellularLocation>
</comment>
<evidence type="ECO:0000256" key="7">
    <source>
        <dbReference type="ARBA" id="ARBA00023237"/>
    </source>
</evidence>
<evidence type="ECO:0000256" key="8">
    <source>
        <dbReference type="RuleBase" id="RU003357"/>
    </source>
</evidence>
<dbReference type="Pfam" id="PF00593">
    <property type="entry name" value="TonB_dep_Rec_b-barrel"/>
    <property type="match status" value="1"/>
</dbReference>
<evidence type="ECO:0000313" key="12">
    <source>
        <dbReference type="Proteomes" id="UP001139031"/>
    </source>
</evidence>
<evidence type="ECO:0000256" key="2">
    <source>
        <dbReference type="ARBA" id="ARBA00022448"/>
    </source>
</evidence>
<dbReference type="EMBL" id="JAIRAU010000059">
    <property type="protein sequence ID" value="MBZ5715864.1"/>
    <property type="molecule type" value="Genomic_DNA"/>
</dbReference>
<dbReference type="Gene3D" id="2.170.130.10">
    <property type="entry name" value="TonB-dependent receptor, plug domain"/>
    <property type="match status" value="1"/>
</dbReference>
<dbReference type="InterPro" id="IPR037066">
    <property type="entry name" value="Plug_dom_sf"/>
</dbReference>
<evidence type="ECO:0000256" key="3">
    <source>
        <dbReference type="ARBA" id="ARBA00022452"/>
    </source>
</evidence>
<keyword evidence="6 8" id="KW-0472">Membrane</keyword>
<dbReference type="InterPro" id="IPR012910">
    <property type="entry name" value="Plug_dom"/>
</dbReference>
<keyword evidence="7" id="KW-0998">Cell outer membrane</keyword>
<gene>
    <name evidence="11" type="ORF">K7C98_42105</name>
</gene>
<evidence type="ECO:0000256" key="5">
    <source>
        <dbReference type="ARBA" id="ARBA00023077"/>
    </source>
</evidence>
<comment type="similarity">
    <text evidence="8">Belongs to the TonB-dependent receptor family.</text>
</comment>
<dbReference type="PANTHER" id="PTHR30069">
    <property type="entry name" value="TONB-DEPENDENT OUTER MEMBRANE RECEPTOR"/>
    <property type="match status" value="1"/>
</dbReference>
<name>A0ABS7U5X1_9BACT</name>
<dbReference type="InterPro" id="IPR039426">
    <property type="entry name" value="TonB-dep_rcpt-like"/>
</dbReference>
<organism evidence="11 12">
    <name type="scientific">Nannocystis pusilla</name>
    <dbReference type="NCBI Taxonomy" id="889268"/>
    <lineage>
        <taxon>Bacteria</taxon>
        <taxon>Pseudomonadati</taxon>
        <taxon>Myxococcota</taxon>
        <taxon>Polyangia</taxon>
        <taxon>Nannocystales</taxon>
        <taxon>Nannocystaceae</taxon>
        <taxon>Nannocystis</taxon>
    </lineage>
</organism>
<evidence type="ECO:0000256" key="1">
    <source>
        <dbReference type="ARBA" id="ARBA00004571"/>
    </source>
</evidence>
<reference evidence="11" key="1">
    <citation type="submission" date="2021-08" db="EMBL/GenBank/DDBJ databases">
        <authorList>
            <person name="Stevens D.C."/>
        </authorList>
    </citation>
    <scope>NUCLEOTIDE SEQUENCE</scope>
    <source>
        <strain evidence="11">DSM 53165</strain>
    </source>
</reference>
<dbReference type="PANTHER" id="PTHR30069:SF40">
    <property type="entry name" value="TONB-DEPENDENT RECEPTOR NMB0964-RELATED"/>
    <property type="match status" value="1"/>
</dbReference>
<keyword evidence="2" id="KW-0813">Transport</keyword>
<dbReference type="Proteomes" id="UP001139031">
    <property type="component" value="Unassembled WGS sequence"/>
</dbReference>
<dbReference type="Gene3D" id="2.40.170.20">
    <property type="entry name" value="TonB-dependent receptor, beta-barrel domain"/>
    <property type="match status" value="1"/>
</dbReference>
<dbReference type="InterPro" id="IPR036942">
    <property type="entry name" value="Beta-barrel_TonB_sf"/>
</dbReference>
<sequence length="826" mass="89378">MAAELVALVLHLSLSEPAASPTAPEQPASASGCSAVWVASVVEAGTTEGLAGARLELRAPGRSSPIYARTDEHGRVRVDGLCAGEMQVVAEMPEHTPARLEVAVSGSTTTSRIELEAMHPRHSDHVIAVNVHTERPTGVSASQSLAGAELARTRGQGLADALSGMSGVATLRGTAGGMSKPMIRGHVGRRNLIVVDGIRHEGQDWGIDHAPEVDPNVADRITVVKGAGTTRFGAKAIGGVVLLDSRPLPQRPSVRSEIGTVGYSNPLGGGGSARIDWAPARARGFAIRVEGNATRHRAVVTPTYPLDNTGAATWNAGTQLGYASDAVDFGVGYRVMRTAGGICTCLRISSPEDFSKSLARSRPIGAELYRKDFEIERAKQEIWHHLAFARARVGLGRAGELHALYSFQFNDRKEFDVVRKSVEGPQLTFGLATHAAEVRYEHARLQLGPWSLVGTLGGTFSHQTNRFTSSSTLIPDYRQASWAVYDIERFVHERVELELGARYEGLHRNAALGERDFLSQQASGRLDPGACPASGDGGTCERGFHTASATLGALVRPVRRAPEFTWRTQLNSSARIPSIDEQFMNGAAPSFPILGVGSSKIGVERSWGGESTLQYDGDWLLVEAAGHAAYIDDYIYFVPQRQEGQCAPLSCTSRGPLPVFAFTPVDAFFGGGELRFDLRAPRLPFGLAGSASWVRALDLQTNAPLAFIPADRYWLAGRYYFPDTRVSGRGYIELNTTIVARQRRFPADVDFSPPPPAYALLGAGAGVEFMSERRLFRLSLIGTNLLNTRYRDYTSLLRYFADEAGWGLQLRFAVDFDVPLDEPTRR</sequence>
<dbReference type="SUPFAM" id="SSF49478">
    <property type="entry name" value="Cna protein B-type domain"/>
    <property type="match status" value="1"/>
</dbReference>
<keyword evidence="3" id="KW-1134">Transmembrane beta strand</keyword>
<keyword evidence="5 8" id="KW-0798">TonB box</keyword>
<evidence type="ECO:0000313" key="11">
    <source>
        <dbReference type="EMBL" id="MBZ5715864.1"/>
    </source>
</evidence>